<dbReference type="PANTHER" id="PTHR11991:SF0">
    <property type="entry name" value="TRANSLATIONALLY-CONTROLLED TUMOR PROTEIN"/>
    <property type="match status" value="1"/>
</dbReference>
<accession>A0A1R2CW86</accession>
<dbReference type="InterPro" id="IPR011323">
    <property type="entry name" value="Mss4/transl-control_tumour"/>
</dbReference>
<dbReference type="Gene3D" id="2.170.150.10">
    <property type="entry name" value="Metal Binding Protein, Guanine Nucleotide Exchange Factor, Chain A"/>
    <property type="match status" value="1"/>
</dbReference>
<dbReference type="InterPro" id="IPR034737">
    <property type="entry name" value="TCTP"/>
</dbReference>
<dbReference type="InterPro" id="IPR011057">
    <property type="entry name" value="Mss4-like_sf"/>
</dbReference>
<organism evidence="3 4">
    <name type="scientific">Stentor coeruleus</name>
    <dbReference type="NCBI Taxonomy" id="5963"/>
    <lineage>
        <taxon>Eukaryota</taxon>
        <taxon>Sar</taxon>
        <taxon>Alveolata</taxon>
        <taxon>Ciliophora</taxon>
        <taxon>Postciliodesmatophora</taxon>
        <taxon>Heterotrichea</taxon>
        <taxon>Heterotrichida</taxon>
        <taxon>Stentoridae</taxon>
        <taxon>Stentor</taxon>
    </lineage>
</organism>
<dbReference type="Proteomes" id="UP000187209">
    <property type="component" value="Unassembled WGS sequence"/>
</dbReference>
<dbReference type="PRINTS" id="PR01653">
    <property type="entry name" value="TCTPROTEIN"/>
</dbReference>
<comment type="similarity">
    <text evidence="1">Belongs to the TCTP family.</text>
</comment>
<dbReference type="OrthoDB" id="10248936at2759"/>
<feature type="domain" description="TCTP" evidence="2">
    <location>
        <begin position="1"/>
        <end position="171"/>
    </location>
</feature>
<evidence type="ECO:0000313" key="3">
    <source>
        <dbReference type="EMBL" id="OMJ93231.1"/>
    </source>
</evidence>
<evidence type="ECO:0000259" key="2">
    <source>
        <dbReference type="PROSITE" id="PS51797"/>
    </source>
</evidence>
<dbReference type="PANTHER" id="PTHR11991">
    <property type="entry name" value="TRANSLATIONALLY CONTROLLED TUMOR PROTEIN-RELATED"/>
    <property type="match status" value="1"/>
</dbReference>
<sequence>MKVYFDVFSNDELISDSYQITLEYNDVIMVVPSRMIAKGGDDVDIGRGNEFGGGGEDEAVDNTVERVNEIITGFSLQETSFTKKEYVAVAKAYMQKLKKFLTEQESPRINDFMQGATTFVKWVVANFDEFKFYTGANYDQSAMIVLSYYKNPEDEAPHFLFIKDGLREEKY</sequence>
<comment type="caution">
    <text evidence="3">The sequence shown here is derived from an EMBL/GenBank/DDBJ whole genome shotgun (WGS) entry which is preliminary data.</text>
</comment>
<dbReference type="SUPFAM" id="SSF51316">
    <property type="entry name" value="Mss4-like"/>
    <property type="match status" value="1"/>
</dbReference>
<name>A0A1R2CW86_9CILI</name>
<evidence type="ECO:0000256" key="1">
    <source>
        <dbReference type="PROSITE-ProRule" id="PRU01133"/>
    </source>
</evidence>
<keyword evidence="4" id="KW-1185">Reference proteome</keyword>
<reference evidence="3 4" key="1">
    <citation type="submission" date="2016-11" db="EMBL/GenBank/DDBJ databases">
        <title>The macronuclear genome of Stentor coeruleus: a giant cell with tiny introns.</title>
        <authorList>
            <person name="Slabodnick M."/>
            <person name="Ruby J.G."/>
            <person name="Reiff S.B."/>
            <person name="Swart E.C."/>
            <person name="Gosai S."/>
            <person name="Prabakaran S."/>
            <person name="Witkowska E."/>
            <person name="Larue G.E."/>
            <person name="Fisher S."/>
            <person name="Freeman R.M."/>
            <person name="Gunawardena J."/>
            <person name="Chu W."/>
            <person name="Stover N.A."/>
            <person name="Gregory B.D."/>
            <person name="Nowacki M."/>
            <person name="Derisi J."/>
            <person name="Roy S.W."/>
            <person name="Marshall W.F."/>
            <person name="Sood P."/>
        </authorList>
    </citation>
    <scope>NUCLEOTIDE SEQUENCE [LARGE SCALE GENOMIC DNA]</scope>
    <source>
        <strain evidence="3">WM001</strain>
    </source>
</reference>
<dbReference type="AlphaFoldDB" id="A0A1R2CW86"/>
<evidence type="ECO:0000313" key="4">
    <source>
        <dbReference type="Proteomes" id="UP000187209"/>
    </source>
</evidence>
<protein>
    <recommendedName>
        <fullName evidence="2">TCTP domain-containing protein</fullName>
    </recommendedName>
</protein>
<dbReference type="GO" id="GO:0005737">
    <property type="term" value="C:cytoplasm"/>
    <property type="evidence" value="ECO:0007669"/>
    <property type="project" value="TreeGrafter"/>
</dbReference>
<dbReference type="InterPro" id="IPR018105">
    <property type="entry name" value="Translational_control_tumour_p"/>
</dbReference>
<dbReference type="PROSITE" id="PS51797">
    <property type="entry name" value="TCTP_3"/>
    <property type="match status" value="1"/>
</dbReference>
<proteinExistence type="inferred from homology"/>
<dbReference type="Pfam" id="PF00838">
    <property type="entry name" value="TCTP"/>
    <property type="match status" value="1"/>
</dbReference>
<dbReference type="GO" id="GO:0005509">
    <property type="term" value="F:calcium ion binding"/>
    <property type="evidence" value="ECO:0007669"/>
    <property type="project" value="TreeGrafter"/>
</dbReference>
<dbReference type="EMBL" id="MPUH01000046">
    <property type="protein sequence ID" value="OMJ93231.1"/>
    <property type="molecule type" value="Genomic_DNA"/>
</dbReference>
<gene>
    <name evidence="3" type="ORF">SteCoe_3808</name>
</gene>